<accession>A0ACB9H610</accession>
<sequence>MKFLTAITDSAAIILTLANFTVKGSLVYVLPPPSVTVVNLPLRWRIPWCIQDGKYLMEVYCVLRPGGFWILSGLQYIYMTKCSRRLELHRSAYCEAPLPPEILRAYLPRLIPFLLSNMAYAEDDESLLDAEDGSLPDRDQDLKPRFHSSRFHGFDDADDDVCLTSL</sequence>
<comment type="caution">
    <text evidence="1">The sequence shown here is derived from an EMBL/GenBank/DDBJ whole genome shotgun (WGS) entry which is preliminary data.</text>
</comment>
<organism evidence="1 2">
    <name type="scientific">Cichorium intybus</name>
    <name type="common">Chicory</name>
    <dbReference type="NCBI Taxonomy" id="13427"/>
    <lineage>
        <taxon>Eukaryota</taxon>
        <taxon>Viridiplantae</taxon>
        <taxon>Streptophyta</taxon>
        <taxon>Embryophyta</taxon>
        <taxon>Tracheophyta</taxon>
        <taxon>Spermatophyta</taxon>
        <taxon>Magnoliopsida</taxon>
        <taxon>eudicotyledons</taxon>
        <taxon>Gunneridae</taxon>
        <taxon>Pentapetalae</taxon>
        <taxon>asterids</taxon>
        <taxon>campanulids</taxon>
        <taxon>Asterales</taxon>
        <taxon>Asteraceae</taxon>
        <taxon>Cichorioideae</taxon>
        <taxon>Cichorieae</taxon>
        <taxon>Cichoriinae</taxon>
        <taxon>Cichorium</taxon>
    </lineage>
</organism>
<proteinExistence type="predicted"/>
<name>A0ACB9H610_CICIN</name>
<dbReference type="Proteomes" id="UP001055811">
    <property type="component" value="Linkage Group LG01"/>
</dbReference>
<evidence type="ECO:0000313" key="2">
    <source>
        <dbReference type="Proteomes" id="UP001055811"/>
    </source>
</evidence>
<reference evidence="1 2" key="2">
    <citation type="journal article" date="2022" name="Mol. Ecol. Resour.">
        <title>The genomes of chicory, endive, great burdock and yacon provide insights into Asteraceae paleo-polyploidization history and plant inulin production.</title>
        <authorList>
            <person name="Fan W."/>
            <person name="Wang S."/>
            <person name="Wang H."/>
            <person name="Wang A."/>
            <person name="Jiang F."/>
            <person name="Liu H."/>
            <person name="Zhao H."/>
            <person name="Xu D."/>
            <person name="Zhang Y."/>
        </authorList>
    </citation>
    <scope>NUCLEOTIDE SEQUENCE [LARGE SCALE GENOMIC DNA]</scope>
    <source>
        <strain evidence="2">cv. Punajuju</strain>
        <tissue evidence="1">Leaves</tissue>
    </source>
</reference>
<gene>
    <name evidence="1" type="ORF">L2E82_03415</name>
</gene>
<protein>
    <submittedName>
        <fullName evidence="1">Uncharacterized protein</fullName>
    </submittedName>
</protein>
<evidence type="ECO:0000313" key="1">
    <source>
        <dbReference type="EMBL" id="KAI3790407.1"/>
    </source>
</evidence>
<dbReference type="EMBL" id="CM042009">
    <property type="protein sequence ID" value="KAI3790407.1"/>
    <property type="molecule type" value="Genomic_DNA"/>
</dbReference>
<keyword evidence="2" id="KW-1185">Reference proteome</keyword>
<reference evidence="2" key="1">
    <citation type="journal article" date="2022" name="Mol. Ecol. Resour.">
        <title>The genomes of chicory, endive, great burdock and yacon provide insights into Asteraceae palaeo-polyploidization history and plant inulin production.</title>
        <authorList>
            <person name="Fan W."/>
            <person name="Wang S."/>
            <person name="Wang H."/>
            <person name="Wang A."/>
            <person name="Jiang F."/>
            <person name="Liu H."/>
            <person name="Zhao H."/>
            <person name="Xu D."/>
            <person name="Zhang Y."/>
        </authorList>
    </citation>
    <scope>NUCLEOTIDE SEQUENCE [LARGE SCALE GENOMIC DNA]</scope>
    <source>
        <strain evidence="2">cv. Punajuju</strain>
    </source>
</reference>